<keyword evidence="8" id="KW-1185">Reference proteome</keyword>
<feature type="transmembrane region" description="Helical" evidence="6">
    <location>
        <begin position="88"/>
        <end position="108"/>
    </location>
</feature>
<comment type="similarity">
    <text evidence="2">Belongs to the CD225/Dispanin family.</text>
</comment>
<keyword evidence="5 6" id="KW-0472">Membrane</keyword>
<sequence>MTDYKMYLPTRHPLVYPMPWWSLGGGADGGFVHAMSRKQTPREPVLLDAAEASEDESSPLCAEYYRGLSYAPNVAYIRNPPKDFRMGAILSAIFCFFPLGLLAIYYSFKTEKLFRNGNLSGSITASERTRLLINLTLLMGSLLWFGGVIGAVLFANRLH</sequence>
<keyword evidence="3 6" id="KW-0812">Transmembrane</keyword>
<comment type="subcellular location">
    <subcellularLocation>
        <location evidence="1">Membrane</location>
    </subcellularLocation>
</comment>
<evidence type="ECO:0000256" key="2">
    <source>
        <dbReference type="ARBA" id="ARBA00006843"/>
    </source>
</evidence>
<evidence type="ECO:0000313" key="8">
    <source>
        <dbReference type="Proteomes" id="UP000005408"/>
    </source>
</evidence>
<accession>A0A8W8KDU2</accession>
<dbReference type="Pfam" id="PF04505">
    <property type="entry name" value="CD225"/>
    <property type="match status" value="1"/>
</dbReference>
<dbReference type="PANTHER" id="PTHR14948">
    <property type="entry name" value="NG5"/>
    <property type="match status" value="1"/>
</dbReference>
<evidence type="ECO:0000256" key="3">
    <source>
        <dbReference type="ARBA" id="ARBA00022692"/>
    </source>
</evidence>
<proteinExistence type="inferred from homology"/>
<name>A0A8W8KDU2_MAGGI</name>
<dbReference type="PANTHER" id="PTHR14948:SF18">
    <property type="entry name" value="PROLINE RICH TRANSMEMBRANE PROTEIN 1B"/>
    <property type="match status" value="1"/>
</dbReference>
<evidence type="ECO:0000313" key="7">
    <source>
        <dbReference type="EnsemblMetazoa" id="G23187.8:cds"/>
    </source>
</evidence>
<dbReference type="InterPro" id="IPR007593">
    <property type="entry name" value="CD225/Dispanin_fam"/>
</dbReference>
<reference evidence="7" key="1">
    <citation type="submission" date="2022-08" db="UniProtKB">
        <authorList>
            <consortium name="EnsemblMetazoa"/>
        </authorList>
    </citation>
    <scope>IDENTIFICATION</scope>
    <source>
        <strain evidence="7">05x7-T-G4-1.051#20</strain>
    </source>
</reference>
<dbReference type="Proteomes" id="UP000005408">
    <property type="component" value="Unassembled WGS sequence"/>
</dbReference>
<evidence type="ECO:0000256" key="1">
    <source>
        <dbReference type="ARBA" id="ARBA00004370"/>
    </source>
</evidence>
<organism evidence="7 8">
    <name type="scientific">Magallana gigas</name>
    <name type="common">Pacific oyster</name>
    <name type="synonym">Crassostrea gigas</name>
    <dbReference type="NCBI Taxonomy" id="29159"/>
    <lineage>
        <taxon>Eukaryota</taxon>
        <taxon>Metazoa</taxon>
        <taxon>Spiralia</taxon>
        <taxon>Lophotrochozoa</taxon>
        <taxon>Mollusca</taxon>
        <taxon>Bivalvia</taxon>
        <taxon>Autobranchia</taxon>
        <taxon>Pteriomorphia</taxon>
        <taxon>Ostreida</taxon>
        <taxon>Ostreoidea</taxon>
        <taxon>Ostreidae</taxon>
        <taxon>Magallana</taxon>
    </lineage>
</organism>
<protein>
    <submittedName>
        <fullName evidence="7">Uncharacterized protein</fullName>
    </submittedName>
</protein>
<feature type="transmembrane region" description="Helical" evidence="6">
    <location>
        <begin position="131"/>
        <end position="155"/>
    </location>
</feature>
<dbReference type="EnsemblMetazoa" id="G23187.8">
    <property type="protein sequence ID" value="G23187.8:cds"/>
    <property type="gene ID" value="G23187"/>
</dbReference>
<keyword evidence="4 6" id="KW-1133">Transmembrane helix</keyword>
<dbReference type="GO" id="GO:0016020">
    <property type="term" value="C:membrane"/>
    <property type="evidence" value="ECO:0007669"/>
    <property type="project" value="UniProtKB-SubCell"/>
</dbReference>
<dbReference type="InterPro" id="IPR051423">
    <property type="entry name" value="CD225/Dispanin"/>
</dbReference>
<evidence type="ECO:0000256" key="5">
    <source>
        <dbReference type="ARBA" id="ARBA00023136"/>
    </source>
</evidence>
<evidence type="ECO:0000256" key="6">
    <source>
        <dbReference type="SAM" id="Phobius"/>
    </source>
</evidence>
<dbReference type="AlphaFoldDB" id="A0A8W8KDU2"/>
<evidence type="ECO:0000256" key="4">
    <source>
        <dbReference type="ARBA" id="ARBA00022989"/>
    </source>
</evidence>